<dbReference type="PANTHER" id="PTHR47712">
    <property type="entry name" value="OS09G0555300 PROTEIN"/>
    <property type="match status" value="1"/>
</dbReference>
<dbReference type="PANTHER" id="PTHR47712:SF1">
    <property type="entry name" value="OS09G0555300 PROTEIN"/>
    <property type="match status" value="1"/>
</dbReference>
<proteinExistence type="predicted"/>
<dbReference type="AlphaFoldDB" id="J3LNP2"/>
<evidence type="ECO:0000313" key="1">
    <source>
        <dbReference type="EnsemblPlants" id="OB03G26680.1"/>
    </source>
</evidence>
<dbReference type="GO" id="GO:0019005">
    <property type="term" value="C:SCF ubiquitin ligase complex"/>
    <property type="evidence" value="ECO:0007669"/>
    <property type="project" value="TreeGrafter"/>
</dbReference>
<accession>J3LNP2</accession>
<evidence type="ECO:0000313" key="2">
    <source>
        <dbReference type="Proteomes" id="UP000006038"/>
    </source>
</evidence>
<reference evidence="1" key="1">
    <citation type="journal article" date="2013" name="Nat. Commun.">
        <title>Whole-genome sequencing of Oryza brachyantha reveals mechanisms underlying Oryza genome evolution.</title>
        <authorList>
            <person name="Chen J."/>
            <person name="Huang Q."/>
            <person name="Gao D."/>
            <person name="Wang J."/>
            <person name="Lang Y."/>
            <person name="Liu T."/>
            <person name="Li B."/>
            <person name="Bai Z."/>
            <person name="Luis Goicoechea J."/>
            <person name="Liang C."/>
            <person name="Chen C."/>
            <person name="Zhang W."/>
            <person name="Sun S."/>
            <person name="Liao Y."/>
            <person name="Zhang X."/>
            <person name="Yang L."/>
            <person name="Song C."/>
            <person name="Wang M."/>
            <person name="Shi J."/>
            <person name="Liu G."/>
            <person name="Liu J."/>
            <person name="Zhou H."/>
            <person name="Zhou W."/>
            <person name="Yu Q."/>
            <person name="An N."/>
            <person name="Chen Y."/>
            <person name="Cai Q."/>
            <person name="Wang B."/>
            <person name="Liu B."/>
            <person name="Min J."/>
            <person name="Huang Y."/>
            <person name="Wu H."/>
            <person name="Li Z."/>
            <person name="Zhang Y."/>
            <person name="Yin Y."/>
            <person name="Song W."/>
            <person name="Jiang J."/>
            <person name="Jackson S.A."/>
            <person name="Wing R.A."/>
            <person name="Wang J."/>
            <person name="Chen M."/>
        </authorList>
    </citation>
    <scope>NUCLEOTIDE SEQUENCE [LARGE SCALE GENOMIC DNA]</scope>
    <source>
        <strain evidence="1">cv. IRGC 101232</strain>
    </source>
</reference>
<dbReference type="Proteomes" id="UP000006038">
    <property type="component" value="Chromosome 3"/>
</dbReference>
<organism evidence="1">
    <name type="scientific">Oryza brachyantha</name>
    <name type="common">malo sina</name>
    <dbReference type="NCBI Taxonomy" id="4533"/>
    <lineage>
        <taxon>Eukaryota</taxon>
        <taxon>Viridiplantae</taxon>
        <taxon>Streptophyta</taxon>
        <taxon>Embryophyta</taxon>
        <taxon>Tracheophyta</taxon>
        <taxon>Spermatophyta</taxon>
        <taxon>Magnoliopsida</taxon>
        <taxon>Liliopsida</taxon>
        <taxon>Poales</taxon>
        <taxon>Poaceae</taxon>
        <taxon>BOP clade</taxon>
        <taxon>Oryzoideae</taxon>
        <taxon>Oryzeae</taxon>
        <taxon>Oryzinae</taxon>
        <taxon>Oryza</taxon>
    </lineage>
</organism>
<reference evidence="1" key="2">
    <citation type="submission" date="2013-04" db="UniProtKB">
        <authorList>
            <consortium name="EnsemblPlants"/>
        </authorList>
    </citation>
    <scope>IDENTIFICATION</scope>
</reference>
<protein>
    <submittedName>
        <fullName evidence="1">Uncharacterized protein</fullName>
    </submittedName>
</protein>
<dbReference type="STRING" id="4533.J3LNP2"/>
<dbReference type="HOGENOM" id="CLU_2227290_0_0_1"/>
<dbReference type="OMA" id="WIEFSKH"/>
<dbReference type="EnsemblPlants" id="OB03G26680.1">
    <property type="protein sequence ID" value="OB03G26680.1"/>
    <property type="gene ID" value="OB03G26680"/>
</dbReference>
<sequence>MICVSWSDRDSAASRQEKVVRKLFELDLGTRPVGRGVVAPGRGQWGGDTIYSVEMFRIFGKVLDFVTACRVSDTDDRRWCRLARKNAAADADAMSSRLKSMAALHL</sequence>
<dbReference type="Gramene" id="OB03G26680.1">
    <property type="protein sequence ID" value="OB03G26680.1"/>
    <property type="gene ID" value="OB03G26680"/>
</dbReference>
<keyword evidence="2" id="KW-1185">Reference proteome</keyword>
<name>J3LNP2_ORYBR</name>